<comment type="catalytic activity">
    <reaction evidence="9">
        <text>a 5'-end NAD(+)-phospho-ribonucleoside in mRNA + H2O = a 5'-end phospho-adenosine-phospho-ribonucleoside in mRNA + beta-nicotinamide D-ribonucleotide + 2 H(+)</text>
        <dbReference type="Rhea" id="RHEA:60876"/>
        <dbReference type="Rhea" id="RHEA-COMP:15698"/>
        <dbReference type="Rhea" id="RHEA-COMP:15719"/>
        <dbReference type="ChEBI" id="CHEBI:14649"/>
        <dbReference type="ChEBI" id="CHEBI:15377"/>
        <dbReference type="ChEBI" id="CHEBI:15378"/>
        <dbReference type="ChEBI" id="CHEBI:144029"/>
        <dbReference type="ChEBI" id="CHEBI:144051"/>
    </reaction>
    <physiologicalReaction direction="left-to-right" evidence="9">
        <dbReference type="Rhea" id="RHEA:60877"/>
    </physiologicalReaction>
</comment>
<comment type="caution">
    <text evidence="12">The sequence shown here is derived from an EMBL/GenBank/DDBJ whole genome shotgun (WGS) entry which is preliminary data.</text>
</comment>
<evidence type="ECO:0000259" key="11">
    <source>
        <dbReference type="PROSITE" id="PS51462"/>
    </source>
</evidence>
<feature type="region of interest" description="Disordered" evidence="10">
    <location>
        <begin position="1"/>
        <end position="45"/>
    </location>
</feature>
<dbReference type="NCBIfam" id="NF001299">
    <property type="entry name" value="PRK00241.1"/>
    <property type="match status" value="1"/>
</dbReference>
<dbReference type="PANTHER" id="PTHR42904:SF6">
    <property type="entry name" value="NAD-CAPPED RNA HYDROLASE NUDT12"/>
    <property type="match status" value="1"/>
</dbReference>
<evidence type="ECO:0000256" key="5">
    <source>
        <dbReference type="ARBA" id="ARBA00022723"/>
    </source>
</evidence>
<sequence length="459" mass="47497">MSSTADAQPKQAPSPASLRPASPSPSWFRSLSRHVTDRDATRRDQPGLLAALAADSDTRVLLVDARGRVALAAQAGIAELPDDGLTPSVPTDADRAVWHQGPAASSGPGRTGGSGELGDLGGTGAPSGAANPRKPLKPDHPGGASAAEPRLATLTVADLPATLREELIRAAQEPKPADSRLQLIYLGQEPGPCGPKAGQRPAAWLGVVVPAETAADATALAAGITPGTPASPVPQDAEGAALQDAGLLKLLARYPLTALRAIGAELDAHDAGLATPATALATWHARTSFCPACGGKLVPVQAGWARACQACGGLHFPRTDPAVIMAVTDVADRLLLVHGATWSARRYSVVAGFVEAGESAEQAVYREVWEETGLRVTSVEPFATQPWPFPRSLMLGYRARLAAGETQPRPDGQEVTEALWFSRCELVAALQAGRIGLPGPTSIARALIEDWLGAAPHCH</sequence>
<evidence type="ECO:0000256" key="2">
    <source>
        <dbReference type="ARBA" id="ARBA00001947"/>
    </source>
</evidence>
<dbReference type="Pfam" id="PF09297">
    <property type="entry name" value="Zn_ribbon_NUD"/>
    <property type="match status" value="1"/>
</dbReference>
<keyword evidence="7" id="KW-0460">Magnesium</keyword>
<evidence type="ECO:0000256" key="8">
    <source>
        <dbReference type="ARBA" id="ARBA00023027"/>
    </source>
</evidence>
<evidence type="ECO:0000256" key="7">
    <source>
        <dbReference type="ARBA" id="ARBA00022842"/>
    </source>
</evidence>
<dbReference type="Gene3D" id="3.90.79.20">
    <property type="match status" value="1"/>
</dbReference>
<dbReference type="InterPro" id="IPR015797">
    <property type="entry name" value="NUDIX_hydrolase-like_dom_sf"/>
</dbReference>
<accession>A0ABY1VL73</accession>
<keyword evidence="6 12" id="KW-0378">Hydrolase</keyword>
<evidence type="ECO:0000256" key="1">
    <source>
        <dbReference type="ARBA" id="ARBA00001946"/>
    </source>
</evidence>
<dbReference type="InterPro" id="IPR020476">
    <property type="entry name" value="Nudix_hydrolase"/>
</dbReference>
<feature type="region of interest" description="Disordered" evidence="10">
    <location>
        <begin position="99"/>
        <end position="149"/>
    </location>
</feature>
<evidence type="ECO:0000256" key="6">
    <source>
        <dbReference type="ARBA" id="ARBA00022801"/>
    </source>
</evidence>
<dbReference type="EMBL" id="UAPQ01000001">
    <property type="protein sequence ID" value="SPT52760.1"/>
    <property type="molecule type" value="Genomic_DNA"/>
</dbReference>
<reference evidence="12 13" key="1">
    <citation type="submission" date="2018-06" db="EMBL/GenBank/DDBJ databases">
        <authorList>
            <consortium name="Pathogen Informatics"/>
            <person name="Doyle S."/>
        </authorList>
    </citation>
    <scope>NUCLEOTIDE SEQUENCE [LARGE SCALE GENOMIC DNA]</scope>
    <source>
        <strain evidence="12 13">NCTC11535</strain>
    </source>
</reference>
<dbReference type="Pfam" id="PF00293">
    <property type="entry name" value="NUDIX"/>
    <property type="match status" value="1"/>
</dbReference>
<dbReference type="Proteomes" id="UP000250006">
    <property type="component" value="Unassembled WGS sequence"/>
</dbReference>
<dbReference type="Gene3D" id="3.90.79.10">
    <property type="entry name" value="Nucleoside Triphosphate Pyrophosphohydrolase"/>
    <property type="match status" value="1"/>
</dbReference>
<dbReference type="PANTHER" id="PTHR42904">
    <property type="entry name" value="NUDIX HYDROLASE, NUDC SUBFAMILY"/>
    <property type="match status" value="1"/>
</dbReference>
<feature type="domain" description="Nudix hydrolase" evidence="11">
    <location>
        <begin position="317"/>
        <end position="444"/>
    </location>
</feature>
<evidence type="ECO:0000313" key="13">
    <source>
        <dbReference type="Proteomes" id="UP000250006"/>
    </source>
</evidence>
<comment type="cofactor">
    <cofactor evidence="2">
        <name>Zn(2+)</name>
        <dbReference type="ChEBI" id="CHEBI:29105"/>
    </cofactor>
</comment>
<dbReference type="PRINTS" id="PR00502">
    <property type="entry name" value="NUDIXFAMILY"/>
</dbReference>
<dbReference type="PROSITE" id="PS51462">
    <property type="entry name" value="NUDIX"/>
    <property type="match status" value="1"/>
</dbReference>
<evidence type="ECO:0000256" key="4">
    <source>
        <dbReference type="ARBA" id="ARBA00012381"/>
    </source>
</evidence>
<dbReference type="PROSITE" id="PS00893">
    <property type="entry name" value="NUDIX_BOX"/>
    <property type="match status" value="1"/>
</dbReference>
<proteinExistence type="inferred from homology"/>
<dbReference type="SUPFAM" id="SSF55811">
    <property type="entry name" value="Nudix"/>
    <property type="match status" value="1"/>
</dbReference>
<dbReference type="EC" id="3.6.1.22" evidence="4"/>
<dbReference type="RefSeq" id="WP_111835721.1">
    <property type="nucleotide sequence ID" value="NZ_UAPQ01000001.1"/>
</dbReference>
<evidence type="ECO:0000313" key="12">
    <source>
        <dbReference type="EMBL" id="SPT52760.1"/>
    </source>
</evidence>
<feature type="compositionally biased region" description="Low complexity" evidence="10">
    <location>
        <begin position="13"/>
        <end position="26"/>
    </location>
</feature>
<feature type="compositionally biased region" description="Gly residues" evidence="10">
    <location>
        <begin position="109"/>
        <end position="125"/>
    </location>
</feature>
<keyword evidence="13" id="KW-1185">Reference proteome</keyword>
<evidence type="ECO:0000256" key="3">
    <source>
        <dbReference type="ARBA" id="ARBA00009595"/>
    </source>
</evidence>
<keyword evidence="8" id="KW-0520">NAD</keyword>
<feature type="compositionally biased region" description="Basic and acidic residues" evidence="10">
    <location>
        <begin position="34"/>
        <end position="45"/>
    </location>
</feature>
<gene>
    <name evidence="12" type="primary">nudC</name>
    <name evidence="12" type="ORF">NCTC11535_00414</name>
</gene>
<evidence type="ECO:0000256" key="10">
    <source>
        <dbReference type="SAM" id="MobiDB-lite"/>
    </source>
</evidence>
<comment type="similarity">
    <text evidence="3">Belongs to the Nudix hydrolase family. NudC subfamily.</text>
</comment>
<dbReference type="InterPro" id="IPR015376">
    <property type="entry name" value="Znr_NADH_PPase"/>
</dbReference>
<dbReference type="InterPro" id="IPR020084">
    <property type="entry name" value="NUDIX_hydrolase_CS"/>
</dbReference>
<dbReference type="InterPro" id="IPR050241">
    <property type="entry name" value="NAD-cap_RNA_hydrolase_NudC"/>
</dbReference>
<dbReference type="InterPro" id="IPR000086">
    <property type="entry name" value="NUDIX_hydrolase_dom"/>
</dbReference>
<keyword evidence="5" id="KW-0479">Metal-binding</keyword>
<evidence type="ECO:0000256" key="9">
    <source>
        <dbReference type="ARBA" id="ARBA00023679"/>
    </source>
</evidence>
<comment type="cofactor">
    <cofactor evidence="1">
        <name>Mg(2+)</name>
        <dbReference type="ChEBI" id="CHEBI:18420"/>
    </cofactor>
</comment>
<dbReference type="InterPro" id="IPR049734">
    <property type="entry name" value="NudC-like_C"/>
</dbReference>
<protein>
    <recommendedName>
        <fullName evidence="4">NAD(+) diphosphatase</fullName>
        <ecNumber evidence="4">3.6.1.22</ecNumber>
    </recommendedName>
</protein>
<dbReference type="CDD" id="cd03429">
    <property type="entry name" value="NUDIX_NADH_pyrophosphatase_Nudt13"/>
    <property type="match status" value="1"/>
</dbReference>
<dbReference type="GO" id="GO:0016787">
    <property type="term" value="F:hydrolase activity"/>
    <property type="evidence" value="ECO:0007669"/>
    <property type="project" value="UniProtKB-KW"/>
</dbReference>
<organism evidence="12 13">
    <name type="scientific">Actinomyces bovis</name>
    <dbReference type="NCBI Taxonomy" id="1658"/>
    <lineage>
        <taxon>Bacteria</taxon>
        <taxon>Bacillati</taxon>
        <taxon>Actinomycetota</taxon>
        <taxon>Actinomycetes</taxon>
        <taxon>Actinomycetales</taxon>
        <taxon>Actinomycetaceae</taxon>
        <taxon>Actinomyces</taxon>
    </lineage>
</organism>
<name>A0ABY1VL73_9ACTO</name>